<dbReference type="InterPro" id="IPR007137">
    <property type="entry name" value="DUF348"/>
</dbReference>
<dbReference type="InterPro" id="IPR051933">
    <property type="entry name" value="Resuscitation_pf_RpfB"/>
</dbReference>
<dbReference type="Gene3D" id="1.10.530.10">
    <property type="match status" value="1"/>
</dbReference>
<dbReference type="InterPro" id="IPR011098">
    <property type="entry name" value="G5_dom"/>
</dbReference>
<keyword evidence="2" id="KW-0732">Signal</keyword>
<dbReference type="PROSITE" id="PS51109">
    <property type="entry name" value="G5"/>
    <property type="match status" value="1"/>
</dbReference>
<evidence type="ECO:0000313" key="6">
    <source>
        <dbReference type="Proteomes" id="UP001500957"/>
    </source>
</evidence>
<keyword evidence="6" id="KW-1185">Reference proteome</keyword>
<dbReference type="EMBL" id="BAAAHE010000050">
    <property type="protein sequence ID" value="GAA0636896.1"/>
    <property type="molecule type" value="Genomic_DNA"/>
</dbReference>
<dbReference type="Proteomes" id="UP001500957">
    <property type="component" value="Unassembled WGS sequence"/>
</dbReference>
<dbReference type="SUPFAM" id="SSF53955">
    <property type="entry name" value="Lysozyme-like"/>
    <property type="match status" value="1"/>
</dbReference>
<comment type="caution">
    <text evidence="5">The sequence shown here is derived from an EMBL/GenBank/DDBJ whole genome shotgun (WGS) entry which is preliminary data.</text>
</comment>
<comment type="similarity">
    <text evidence="1">Belongs to the transglycosylase family. Rpf subfamily.</text>
</comment>
<evidence type="ECO:0000256" key="1">
    <source>
        <dbReference type="ARBA" id="ARBA00010830"/>
    </source>
</evidence>
<dbReference type="Gene3D" id="2.20.230.10">
    <property type="entry name" value="Resuscitation-promoting factor rpfb"/>
    <property type="match status" value="1"/>
</dbReference>
<keyword evidence="3" id="KW-0378">Hydrolase</keyword>
<dbReference type="CDD" id="cd13925">
    <property type="entry name" value="RPF"/>
    <property type="match status" value="1"/>
</dbReference>
<evidence type="ECO:0000259" key="4">
    <source>
        <dbReference type="PROSITE" id="PS51109"/>
    </source>
</evidence>
<feature type="domain" description="G5" evidence="4">
    <location>
        <begin position="176"/>
        <end position="256"/>
    </location>
</feature>
<dbReference type="Pfam" id="PF06737">
    <property type="entry name" value="Transglycosylas"/>
    <property type="match status" value="1"/>
</dbReference>
<evidence type="ECO:0000256" key="2">
    <source>
        <dbReference type="ARBA" id="ARBA00022729"/>
    </source>
</evidence>
<dbReference type="Pfam" id="PF03990">
    <property type="entry name" value="DUF348"/>
    <property type="match status" value="3"/>
</dbReference>
<gene>
    <name evidence="5" type="ORF">GCM10009547_46580</name>
</gene>
<dbReference type="Pfam" id="PF07501">
    <property type="entry name" value="G5"/>
    <property type="match status" value="1"/>
</dbReference>
<evidence type="ECO:0000256" key="3">
    <source>
        <dbReference type="ARBA" id="ARBA00022801"/>
    </source>
</evidence>
<reference evidence="5 6" key="1">
    <citation type="journal article" date="2019" name="Int. J. Syst. Evol. Microbiol.">
        <title>The Global Catalogue of Microorganisms (GCM) 10K type strain sequencing project: providing services to taxonomists for standard genome sequencing and annotation.</title>
        <authorList>
            <consortium name="The Broad Institute Genomics Platform"/>
            <consortium name="The Broad Institute Genome Sequencing Center for Infectious Disease"/>
            <person name="Wu L."/>
            <person name="Ma J."/>
        </authorList>
    </citation>
    <scope>NUCLEOTIDE SEQUENCE [LARGE SCALE GENOMIC DNA]</scope>
    <source>
        <strain evidence="5 6">JCM 10671</strain>
    </source>
</reference>
<accession>A0ABN1HBW2</accession>
<dbReference type="InterPro" id="IPR023346">
    <property type="entry name" value="Lysozyme-like_dom_sf"/>
</dbReference>
<dbReference type="PANTHER" id="PTHR39160">
    <property type="entry name" value="CELL WALL-BINDING PROTEIN YOCH"/>
    <property type="match status" value="1"/>
</dbReference>
<organism evidence="5 6">
    <name type="scientific">Sporichthya brevicatena</name>
    <dbReference type="NCBI Taxonomy" id="171442"/>
    <lineage>
        <taxon>Bacteria</taxon>
        <taxon>Bacillati</taxon>
        <taxon>Actinomycetota</taxon>
        <taxon>Actinomycetes</taxon>
        <taxon>Sporichthyales</taxon>
        <taxon>Sporichthyaceae</taxon>
        <taxon>Sporichthya</taxon>
    </lineage>
</organism>
<name>A0ABN1HBW2_9ACTN</name>
<evidence type="ECO:0000313" key="5">
    <source>
        <dbReference type="EMBL" id="GAA0636896.1"/>
    </source>
</evidence>
<dbReference type="PANTHER" id="PTHR39160:SF4">
    <property type="entry name" value="RESUSCITATION-PROMOTING FACTOR RPFB"/>
    <property type="match status" value="1"/>
</dbReference>
<dbReference type="InterPro" id="IPR010618">
    <property type="entry name" value="RPF"/>
</dbReference>
<sequence length="343" mass="37245">MTAFVSFDKTIELTVDGETKKVHTFAGTVAGVLEREGIKVTEHDVVVPPLDRPVAEGQRIAIRFGRPIDLEVDGATRRVWVTATSVNAALSELGLRDDNMYVSASRSSAIGREGLKLRVLTPRDVTVVADGKTRELSTVATSVRQVLLEAGISLGALDEVGPKLDAAPKDGSTIRVVRVDSKRITVKVDIPFTVREIKDRTMYFGETKIVKKGVKGVKEMTVDLISKDGKVAKRSTVSSRVLKEPVEQVVRVGTKAGQYGRTGAENLNWAALAQCESGGNPRAVNPAGPYYGLYQFNAATWRSVGGKGLPHQAPAEEQTYRAQLLYKQRGASPWPVCGRRLFS</sequence>
<proteinExistence type="inferred from homology"/>
<dbReference type="SMART" id="SM01208">
    <property type="entry name" value="G5"/>
    <property type="match status" value="1"/>
</dbReference>
<protein>
    <recommendedName>
        <fullName evidence="4">G5 domain-containing protein</fullName>
    </recommendedName>
</protein>